<evidence type="ECO:0000256" key="3">
    <source>
        <dbReference type="ARBA" id="ARBA00022898"/>
    </source>
</evidence>
<keyword evidence="3 6" id="KW-0663">Pyridoxal phosphate</keyword>
<comment type="caution">
    <text evidence="13">The sequence shown here is derived from an EMBL/GenBank/DDBJ whole genome shotgun (WGS) entry which is preliminary data.</text>
</comment>
<evidence type="ECO:0000259" key="12">
    <source>
        <dbReference type="Pfam" id="PF02784"/>
    </source>
</evidence>
<dbReference type="EMBL" id="JACJII010000001">
    <property type="protein sequence ID" value="MBA9007728.1"/>
    <property type="molecule type" value="Genomic_DNA"/>
</dbReference>
<feature type="region of interest" description="Disordered" evidence="10">
    <location>
        <begin position="1"/>
        <end position="22"/>
    </location>
</feature>
<evidence type="ECO:0000259" key="11">
    <source>
        <dbReference type="Pfam" id="PF00278"/>
    </source>
</evidence>
<feature type="binding site" evidence="6">
    <location>
        <position position="389"/>
    </location>
    <ligand>
        <name>substrate</name>
    </ligand>
</feature>
<dbReference type="PRINTS" id="PR01181">
    <property type="entry name" value="DAPDCRBXLASE"/>
</dbReference>
<dbReference type="Pfam" id="PF02784">
    <property type="entry name" value="Orn_Arg_deC_N"/>
    <property type="match status" value="1"/>
</dbReference>
<evidence type="ECO:0000256" key="2">
    <source>
        <dbReference type="ARBA" id="ARBA00022793"/>
    </source>
</evidence>
<feature type="domain" description="Orn/DAP/Arg decarboxylase 2 N-terminal" evidence="12">
    <location>
        <begin position="70"/>
        <end position="324"/>
    </location>
</feature>
<evidence type="ECO:0000256" key="7">
    <source>
        <dbReference type="NCBIfam" id="TIGR01048"/>
    </source>
</evidence>
<feature type="binding site" evidence="6">
    <location>
        <begin position="317"/>
        <end position="320"/>
    </location>
    <ligand>
        <name>pyridoxal 5'-phosphate</name>
        <dbReference type="ChEBI" id="CHEBI:597326"/>
    </ligand>
</feature>
<dbReference type="Gene3D" id="2.40.37.10">
    <property type="entry name" value="Lyase, Ornithine Decarboxylase, Chain A, domain 1"/>
    <property type="match status" value="1"/>
</dbReference>
<dbReference type="InterPro" id="IPR000183">
    <property type="entry name" value="Orn/DAP/Arg_de-COase"/>
</dbReference>
<accession>A0A7W3N5A2</accession>
<dbReference type="HAMAP" id="MF_02120">
    <property type="entry name" value="LysA"/>
    <property type="match status" value="1"/>
</dbReference>
<dbReference type="InterPro" id="IPR022643">
    <property type="entry name" value="De-COase2_C"/>
</dbReference>
<feature type="binding site" evidence="6">
    <location>
        <position position="361"/>
    </location>
    <ligand>
        <name>substrate</name>
    </ligand>
</feature>
<keyword evidence="4 6" id="KW-0457">Lysine biosynthesis</keyword>
<dbReference type="PRINTS" id="PR01179">
    <property type="entry name" value="ODADCRBXLASE"/>
</dbReference>
<dbReference type="InterPro" id="IPR009006">
    <property type="entry name" value="Ala_racemase/Decarboxylase_C"/>
</dbReference>
<comment type="catalytic activity">
    <reaction evidence="6 9">
        <text>meso-2,6-diaminopimelate + H(+) = L-lysine + CO2</text>
        <dbReference type="Rhea" id="RHEA:15101"/>
        <dbReference type="ChEBI" id="CHEBI:15378"/>
        <dbReference type="ChEBI" id="CHEBI:16526"/>
        <dbReference type="ChEBI" id="CHEBI:32551"/>
        <dbReference type="ChEBI" id="CHEBI:57791"/>
        <dbReference type="EC" id="4.1.1.20"/>
    </reaction>
</comment>
<reference evidence="13 14" key="1">
    <citation type="submission" date="2020-08" db="EMBL/GenBank/DDBJ databases">
        <title>Sequencing the genomes of 1000 actinobacteria strains.</title>
        <authorList>
            <person name="Klenk H.-P."/>
        </authorList>
    </citation>
    <scope>NUCLEOTIDE SEQUENCE [LARGE SCALE GENOMIC DNA]</scope>
    <source>
        <strain evidence="13 14">DSM 45823</strain>
    </source>
</reference>
<feature type="active site" description="Proton donor" evidence="8">
    <location>
        <position position="388"/>
    </location>
</feature>
<keyword evidence="14" id="KW-1185">Reference proteome</keyword>
<dbReference type="SUPFAM" id="SSF50621">
    <property type="entry name" value="Alanine racemase C-terminal domain-like"/>
    <property type="match status" value="1"/>
</dbReference>
<dbReference type="EC" id="4.1.1.20" evidence="6 7"/>
<dbReference type="PANTHER" id="PTHR43727:SF2">
    <property type="entry name" value="GROUP IV DECARBOXYLASE"/>
    <property type="match status" value="1"/>
</dbReference>
<dbReference type="Pfam" id="PF00278">
    <property type="entry name" value="Orn_DAP_Arg_deC"/>
    <property type="match status" value="1"/>
</dbReference>
<dbReference type="Proteomes" id="UP000539313">
    <property type="component" value="Unassembled WGS sequence"/>
</dbReference>
<dbReference type="GO" id="GO:0008836">
    <property type="term" value="F:diaminopimelate decarboxylase activity"/>
    <property type="evidence" value="ECO:0007669"/>
    <property type="project" value="UniProtKB-UniRule"/>
</dbReference>
<dbReference type="GO" id="GO:0030170">
    <property type="term" value="F:pyridoxal phosphate binding"/>
    <property type="evidence" value="ECO:0007669"/>
    <property type="project" value="UniProtKB-UniRule"/>
</dbReference>
<dbReference type="PANTHER" id="PTHR43727">
    <property type="entry name" value="DIAMINOPIMELATE DECARBOXYLASE"/>
    <property type="match status" value="1"/>
</dbReference>
<comment type="similarity">
    <text evidence="6">Belongs to the Orn/Lys/Arg decarboxylase class-II family. LysA subfamily.</text>
</comment>
<evidence type="ECO:0000256" key="1">
    <source>
        <dbReference type="ARBA" id="ARBA00001933"/>
    </source>
</evidence>
<evidence type="ECO:0000256" key="6">
    <source>
        <dbReference type="HAMAP-Rule" id="MF_02120"/>
    </source>
</evidence>
<sequence>MSRVHPAGSRYADVLPEEHPLPPPADLNHLDPQIWPRSARREDGVLTIGGVDVRDLAAEYGTPLYVYDEDDVRQRAREYAAAFHDGSVHYAGKAFLCKALVRWLDEEGLGLDVCTGGELAVALAAGFPTEKITMHGSNKSVAELARGLDAGVGRIVVDSFEEIARLGYLAQEKGVRPKVMIRVTTGVEAHTHEFIATAHDDQKFGFSRTSGAALEAVRRVLDLKQLELVGLHSHIGSQIFDTDGFEVAAHRLAELLVAIRDEHGVQLPELDLGGGYGIAYVPGDEPHDPKAIADSLRQIVSRECRAYELAVPRITVEPGRAIVGPGGVTLYEVGTVKDVEGLRTYVSVDGGMSDNLRTALYGAEYTAVLASRTSAADPMLSRLVGKHCESGDIVVRDLWLPQDLAPGDVVAVAATGAYCRSMSSNYNFVPRPAVVAVRDGRARVLIRRETEDDLLRLDAEV</sequence>
<comment type="cofactor">
    <cofactor evidence="1 6 8 9">
        <name>pyridoxal 5'-phosphate</name>
        <dbReference type="ChEBI" id="CHEBI:597326"/>
    </cofactor>
</comment>
<evidence type="ECO:0000313" key="13">
    <source>
        <dbReference type="EMBL" id="MBA9007728.1"/>
    </source>
</evidence>
<proteinExistence type="inferred from homology"/>
<feature type="binding site" evidence="6">
    <location>
        <position position="357"/>
    </location>
    <ligand>
        <name>substrate</name>
    </ligand>
</feature>
<feature type="modified residue" description="N6-(pyridoxal phosphate)lysine" evidence="6 8">
    <location>
        <position position="93"/>
    </location>
</feature>
<comment type="subunit">
    <text evidence="6">Homodimer.</text>
</comment>
<dbReference type="Gene3D" id="3.20.20.10">
    <property type="entry name" value="Alanine racemase"/>
    <property type="match status" value="1"/>
</dbReference>
<organism evidence="13 14">
    <name type="scientific">Thermomonospora cellulosilytica</name>
    <dbReference type="NCBI Taxonomy" id="1411118"/>
    <lineage>
        <taxon>Bacteria</taxon>
        <taxon>Bacillati</taxon>
        <taxon>Actinomycetota</taxon>
        <taxon>Actinomycetes</taxon>
        <taxon>Streptosporangiales</taxon>
        <taxon>Thermomonosporaceae</taxon>
        <taxon>Thermomonospora</taxon>
    </lineage>
</organism>
<name>A0A7W3N5A2_9ACTN</name>
<dbReference type="RefSeq" id="WP_182708195.1">
    <property type="nucleotide sequence ID" value="NZ_JACJII010000001.1"/>
</dbReference>
<dbReference type="PROSITE" id="PS00878">
    <property type="entry name" value="ODR_DC_2_1"/>
    <property type="match status" value="1"/>
</dbReference>
<dbReference type="InterPro" id="IPR022644">
    <property type="entry name" value="De-COase2_N"/>
</dbReference>
<evidence type="ECO:0000256" key="10">
    <source>
        <dbReference type="SAM" id="MobiDB-lite"/>
    </source>
</evidence>
<comment type="pathway">
    <text evidence="6 9">Amino-acid biosynthesis; L-lysine biosynthesis via DAP pathway; L-lysine from DL-2,6-diaminopimelate: step 1/1.</text>
</comment>
<evidence type="ECO:0000256" key="5">
    <source>
        <dbReference type="ARBA" id="ARBA00023239"/>
    </source>
</evidence>
<protein>
    <recommendedName>
        <fullName evidence="6 7">Diaminopimelate decarboxylase</fullName>
        <shortName evidence="6">DAP decarboxylase</shortName>
        <shortName evidence="6">DAPDC</shortName>
        <ecNumber evidence="6 7">4.1.1.20</ecNumber>
    </recommendedName>
</protein>
<evidence type="ECO:0000256" key="9">
    <source>
        <dbReference type="RuleBase" id="RU003738"/>
    </source>
</evidence>
<evidence type="ECO:0000313" key="14">
    <source>
        <dbReference type="Proteomes" id="UP000539313"/>
    </source>
</evidence>
<dbReference type="CDD" id="cd06828">
    <property type="entry name" value="PLPDE_III_DapDC"/>
    <property type="match status" value="1"/>
</dbReference>
<dbReference type="AlphaFoldDB" id="A0A7W3N5A2"/>
<feature type="binding site" evidence="6">
    <location>
        <position position="418"/>
    </location>
    <ligand>
        <name>pyridoxal 5'-phosphate</name>
        <dbReference type="ChEBI" id="CHEBI:597326"/>
    </ligand>
</feature>
<dbReference type="UniPathway" id="UPA00034">
    <property type="reaction ID" value="UER00027"/>
</dbReference>
<dbReference type="NCBIfam" id="TIGR01048">
    <property type="entry name" value="lysA"/>
    <property type="match status" value="1"/>
</dbReference>
<keyword evidence="6" id="KW-0028">Amino-acid biosynthesis</keyword>
<gene>
    <name evidence="6" type="primary">lysA</name>
    <name evidence="13" type="ORF">HNR21_006610</name>
</gene>
<dbReference type="InterPro" id="IPR029066">
    <property type="entry name" value="PLP-binding_barrel"/>
</dbReference>
<keyword evidence="2 6" id="KW-0210">Decarboxylase</keyword>
<feature type="binding site" evidence="6">
    <location>
        <position position="320"/>
    </location>
    <ligand>
        <name>substrate</name>
    </ligand>
</feature>
<dbReference type="FunFam" id="3.20.20.10:FF:000003">
    <property type="entry name" value="Diaminopimelate decarboxylase"/>
    <property type="match status" value="1"/>
</dbReference>
<evidence type="ECO:0000256" key="8">
    <source>
        <dbReference type="PIRSR" id="PIRSR600183-50"/>
    </source>
</evidence>
<dbReference type="InterPro" id="IPR022657">
    <property type="entry name" value="De-COase2_CS"/>
</dbReference>
<dbReference type="InterPro" id="IPR002986">
    <property type="entry name" value="DAP_deCOOHase_LysA"/>
</dbReference>
<feature type="binding site" evidence="6">
    <location>
        <position position="275"/>
    </location>
    <ligand>
        <name>pyridoxal 5'-phosphate</name>
        <dbReference type="ChEBI" id="CHEBI:597326"/>
    </ligand>
</feature>
<comment type="function">
    <text evidence="6">Specifically catalyzes the decarboxylation of meso-diaminopimelate (meso-DAP) to L-lysine.</text>
</comment>
<dbReference type="SUPFAM" id="SSF51419">
    <property type="entry name" value="PLP-binding barrel"/>
    <property type="match status" value="1"/>
</dbReference>
<dbReference type="GO" id="GO:0009089">
    <property type="term" value="P:lysine biosynthetic process via diaminopimelate"/>
    <property type="evidence" value="ECO:0007669"/>
    <property type="project" value="UniProtKB-UniRule"/>
</dbReference>
<dbReference type="InterPro" id="IPR022653">
    <property type="entry name" value="De-COase2_pyr-phos_BS"/>
</dbReference>
<evidence type="ECO:0000256" key="4">
    <source>
        <dbReference type="ARBA" id="ARBA00023154"/>
    </source>
</evidence>
<feature type="domain" description="Orn/DAP/Arg decarboxylase 2 C-terminal" evidence="11">
    <location>
        <begin position="65"/>
        <end position="416"/>
    </location>
</feature>
<keyword evidence="5 6" id="KW-0456">Lyase</keyword>
<feature type="binding site" evidence="6">
    <location>
        <position position="418"/>
    </location>
    <ligand>
        <name>substrate</name>
    </ligand>
</feature>
<dbReference type="PROSITE" id="PS00879">
    <property type="entry name" value="ODR_DC_2_2"/>
    <property type="match status" value="1"/>
</dbReference>